<dbReference type="PROSITE" id="PS50297">
    <property type="entry name" value="ANK_REP_REGION"/>
    <property type="match status" value="2"/>
</dbReference>
<proteinExistence type="predicted"/>
<dbReference type="InterPro" id="IPR054471">
    <property type="entry name" value="GPIID_WHD"/>
</dbReference>
<dbReference type="OrthoDB" id="194358at2759"/>
<feature type="repeat" description="ANK" evidence="2">
    <location>
        <begin position="629"/>
        <end position="661"/>
    </location>
</feature>
<protein>
    <submittedName>
        <fullName evidence="5">Uncharacterized protein</fullName>
    </submittedName>
</protein>
<dbReference type="InterPro" id="IPR027417">
    <property type="entry name" value="P-loop_NTPase"/>
</dbReference>
<dbReference type="PANTHER" id="PTHR10039">
    <property type="entry name" value="AMELOGENIN"/>
    <property type="match status" value="1"/>
</dbReference>
<dbReference type="Proteomes" id="UP000034112">
    <property type="component" value="Unassembled WGS sequence"/>
</dbReference>
<evidence type="ECO:0000313" key="5">
    <source>
        <dbReference type="EMBL" id="KKP00535.1"/>
    </source>
</evidence>
<keyword evidence="2" id="KW-0040">ANK repeat</keyword>
<dbReference type="Gene3D" id="3.40.50.300">
    <property type="entry name" value="P-loop containing nucleotide triphosphate hydrolases"/>
    <property type="match status" value="1"/>
</dbReference>
<dbReference type="AlphaFoldDB" id="A0A0F9X7Q1"/>
<dbReference type="InterPro" id="IPR036770">
    <property type="entry name" value="Ankyrin_rpt-contain_sf"/>
</dbReference>
<dbReference type="PROSITE" id="PS50088">
    <property type="entry name" value="ANK_REPEAT"/>
    <property type="match status" value="3"/>
</dbReference>
<name>A0A0F9X7Q1_TRIHA</name>
<dbReference type="PANTHER" id="PTHR10039:SF14">
    <property type="entry name" value="NACHT DOMAIN-CONTAINING PROTEIN"/>
    <property type="match status" value="1"/>
</dbReference>
<feature type="repeat" description="ANK" evidence="2">
    <location>
        <begin position="531"/>
        <end position="563"/>
    </location>
</feature>
<dbReference type="InterPro" id="IPR002110">
    <property type="entry name" value="Ankyrin_rpt"/>
</dbReference>
<dbReference type="Pfam" id="PF24883">
    <property type="entry name" value="NPHP3_N"/>
    <property type="match status" value="1"/>
</dbReference>
<evidence type="ECO:0000259" key="3">
    <source>
        <dbReference type="Pfam" id="PF22939"/>
    </source>
</evidence>
<dbReference type="SMART" id="SM00248">
    <property type="entry name" value="ANK"/>
    <property type="match status" value="6"/>
</dbReference>
<feature type="repeat" description="ANK" evidence="2">
    <location>
        <begin position="601"/>
        <end position="628"/>
    </location>
</feature>
<accession>A0A0F9X7Q1</accession>
<feature type="domain" description="Nephrocystin 3-like N-terminal" evidence="4">
    <location>
        <begin position="22"/>
        <end position="194"/>
    </location>
</feature>
<dbReference type="InterPro" id="IPR056884">
    <property type="entry name" value="NPHP3-like_N"/>
</dbReference>
<dbReference type="EMBL" id="JOKZ01000247">
    <property type="protein sequence ID" value="KKP00535.1"/>
    <property type="molecule type" value="Genomic_DNA"/>
</dbReference>
<gene>
    <name evidence="5" type="ORF">THAR02_07375</name>
</gene>
<dbReference type="OMA" id="GKANSWI"/>
<dbReference type="SUPFAM" id="SSF52540">
    <property type="entry name" value="P-loop containing nucleoside triphosphate hydrolases"/>
    <property type="match status" value="1"/>
</dbReference>
<evidence type="ECO:0000256" key="2">
    <source>
        <dbReference type="PROSITE-ProRule" id="PRU00023"/>
    </source>
</evidence>
<organism evidence="5 6">
    <name type="scientific">Trichoderma harzianum</name>
    <name type="common">Hypocrea lixii</name>
    <dbReference type="NCBI Taxonomy" id="5544"/>
    <lineage>
        <taxon>Eukaryota</taxon>
        <taxon>Fungi</taxon>
        <taxon>Dikarya</taxon>
        <taxon>Ascomycota</taxon>
        <taxon>Pezizomycotina</taxon>
        <taxon>Sordariomycetes</taxon>
        <taxon>Hypocreomycetidae</taxon>
        <taxon>Hypocreales</taxon>
        <taxon>Hypocreaceae</taxon>
        <taxon>Trichoderma</taxon>
    </lineage>
</organism>
<sequence length="729" mass="83382">MQALYTSPYLQRKNRNPDRVPGTCEWFMRHGDFRRWRENTSSSMLWVSANPGCGKSVLAKYLVDELKTTKQRTNCYFFFKDDFEDQRSAKGALSCILHQLFMQKDHLLSTEIMKRFKSYKAPLINSYYELWELWDILTMAAQEKDAGEIICILDAFDECVKQEQQELAKILREFYSPNENTKGSMNLKFLITGRPYDRIRQDLIRPFDIQDCPVIHLKGEGEAEVKRITEEIRLYIRDRVSRIRENLNLTRKEEDMLLQGLEGIPNQTYLWVYLTLEWIETELNNKISEAGIRNAITTLPQTVDEAYDKILARSTDVEETKKLLHIVVAAERPLTLAEMELALVIRPHHQLYQDLALRPSDRVSKYIRDLCGLFINITDEKIYLLHQTAKEFLVPNNNANNQEDNPAQAGGVLPKGRSSGLTWKFSLIPSESHRILYIHPGFPLAFTTLMIASYFGIEVIVSLQIESEGVEIDSVDGSYHRTALSFASENGFDSVVRLLIKGPKFYGKKALKKAIRLSYTKGADVDAIDKHNRTALFYAAWNGHMPIVKRLLKARARVDMVDTIGATPISYALCYGQEDIATELMRGAQPGSVDEIRRKLLLSAVKHGHDPIVKRLLDSGADIQMTDDEGANLLMLAVKEGNTNLVELLLKMEAEVNMCDHYGLTPLILAMQKHDLPTLEMLLLKGEARVDYSFIMGNIDEYNTFMAADTASFHEFTLIWDYLIYSGSK</sequence>
<dbReference type="SUPFAM" id="SSF48403">
    <property type="entry name" value="Ankyrin repeat"/>
    <property type="match status" value="1"/>
</dbReference>
<reference evidence="6" key="1">
    <citation type="journal article" date="2015" name="Genome Announc.">
        <title>Draft whole-genome sequence of the biocontrol agent Trichoderma harzianum T6776.</title>
        <authorList>
            <person name="Baroncelli R."/>
            <person name="Piaggeschi G."/>
            <person name="Fiorini L."/>
            <person name="Bertolini E."/>
            <person name="Zapparata A."/>
            <person name="Pe M.E."/>
            <person name="Sarrocco S."/>
            <person name="Vannacci G."/>
        </authorList>
    </citation>
    <scope>NUCLEOTIDE SEQUENCE [LARGE SCALE GENOMIC DNA]</scope>
    <source>
        <strain evidence="6">T6776</strain>
    </source>
</reference>
<evidence type="ECO:0000313" key="6">
    <source>
        <dbReference type="Proteomes" id="UP000034112"/>
    </source>
</evidence>
<evidence type="ECO:0000259" key="4">
    <source>
        <dbReference type="Pfam" id="PF24883"/>
    </source>
</evidence>
<dbReference type="Pfam" id="PF22939">
    <property type="entry name" value="WHD_GPIID"/>
    <property type="match status" value="1"/>
</dbReference>
<keyword evidence="1" id="KW-0677">Repeat</keyword>
<dbReference type="Pfam" id="PF12796">
    <property type="entry name" value="Ank_2"/>
    <property type="match status" value="2"/>
</dbReference>
<dbReference type="Gene3D" id="1.25.40.20">
    <property type="entry name" value="Ankyrin repeat-containing domain"/>
    <property type="match status" value="3"/>
</dbReference>
<evidence type="ECO:0000256" key="1">
    <source>
        <dbReference type="ARBA" id="ARBA00022737"/>
    </source>
</evidence>
<feature type="domain" description="GPI inositol-deacylase winged helix" evidence="3">
    <location>
        <begin position="316"/>
        <end position="397"/>
    </location>
</feature>
<comment type="caution">
    <text evidence="5">The sequence shown here is derived from an EMBL/GenBank/DDBJ whole genome shotgun (WGS) entry which is preliminary data.</text>
</comment>